<dbReference type="OrthoDB" id="5406696at2759"/>
<keyword evidence="5" id="KW-1185">Reference proteome</keyword>
<dbReference type="InterPro" id="IPR027806">
    <property type="entry name" value="HARBI1_dom"/>
</dbReference>
<dbReference type="GO" id="GO:0046872">
    <property type="term" value="F:metal ion binding"/>
    <property type="evidence" value="ECO:0007669"/>
    <property type="project" value="UniProtKB-KW"/>
</dbReference>
<protein>
    <recommendedName>
        <fullName evidence="3">DDE Tnp4 domain-containing protein</fullName>
    </recommendedName>
</protein>
<dbReference type="PANTHER" id="PTHR34615">
    <property type="entry name" value="PX DOMAIN-CONTAINING PROTEIN"/>
    <property type="match status" value="1"/>
</dbReference>
<keyword evidence="2" id="KW-0479">Metal-binding</keyword>
<comment type="cofactor">
    <cofactor evidence="1">
        <name>a divalent metal cation</name>
        <dbReference type="ChEBI" id="CHEBI:60240"/>
    </cofactor>
</comment>
<dbReference type="PANTHER" id="PTHR34615:SF1">
    <property type="entry name" value="PX DOMAIN-CONTAINING PROTEIN"/>
    <property type="match status" value="1"/>
</dbReference>
<organism evidence="4 5">
    <name type="scientific">Terfezia boudieri ATCC MYA-4762</name>
    <dbReference type="NCBI Taxonomy" id="1051890"/>
    <lineage>
        <taxon>Eukaryota</taxon>
        <taxon>Fungi</taxon>
        <taxon>Dikarya</taxon>
        <taxon>Ascomycota</taxon>
        <taxon>Pezizomycotina</taxon>
        <taxon>Pezizomycetes</taxon>
        <taxon>Pezizales</taxon>
        <taxon>Pezizaceae</taxon>
        <taxon>Terfezia</taxon>
    </lineage>
</organism>
<evidence type="ECO:0000259" key="3">
    <source>
        <dbReference type="Pfam" id="PF13359"/>
    </source>
</evidence>
<feature type="domain" description="DDE Tnp4" evidence="3">
    <location>
        <begin position="138"/>
        <end position="234"/>
    </location>
</feature>
<evidence type="ECO:0000313" key="4">
    <source>
        <dbReference type="EMBL" id="RPB27956.1"/>
    </source>
</evidence>
<dbReference type="AlphaFoldDB" id="A0A3N4LYH8"/>
<reference evidence="4 5" key="1">
    <citation type="journal article" date="2018" name="Nat. Ecol. Evol.">
        <title>Pezizomycetes genomes reveal the molecular basis of ectomycorrhizal truffle lifestyle.</title>
        <authorList>
            <person name="Murat C."/>
            <person name="Payen T."/>
            <person name="Noel B."/>
            <person name="Kuo A."/>
            <person name="Morin E."/>
            <person name="Chen J."/>
            <person name="Kohler A."/>
            <person name="Krizsan K."/>
            <person name="Balestrini R."/>
            <person name="Da Silva C."/>
            <person name="Montanini B."/>
            <person name="Hainaut M."/>
            <person name="Levati E."/>
            <person name="Barry K.W."/>
            <person name="Belfiori B."/>
            <person name="Cichocki N."/>
            <person name="Clum A."/>
            <person name="Dockter R.B."/>
            <person name="Fauchery L."/>
            <person name="Guy J."/>
            <person name="Iotti M."/>
            <person name="Le Tacon F."/>
            <person name="Lindquist E.A."/>
            <person name="Lipzen A."/>
            <person name="Malagnac F."/>
            <person name="Mello A."/>
            <person name="Molinier V."/>
            <person name="Miyauchi S."/>
            <person name="Poulain J."/>
            <person name="Riccioni C."/>
            <person name="Rubini A."/>
            <person name="Sitrit Y."/>
            <person name="Splivallo R."/>
            <person name="Traeger S."/>
            <person name="Wang M."/>
            <person name="Zifcakova L."/>
            <person name="Wipf D."/>
            <person name="Zambonelli A."/>
            <person name="Paolocci F."/>
            <person name="Nowrousian M."/>
            <person name="Ottonello S."/>
            <person name="Baldrian P."/>
            <person name="Spatafora J.W."/>
            <person name="Henrissat B."/>
            <person name="Nagy L.G."/>
            <person name="Aury J.M."/>
            <person name="Wincker P."/>
            <person name="Grigoriev I.V."/>
            <person name="Bonfante P."/>
            <person name="Martin F.M."/>
        </authorList>
    </citation>
    <scope>NUCLEOTIDE SEQUENCE [LARGE SCALE GENOMIC DNA]</scope>
    <source>
        <strain evidence="4 5">ATCC MYA-4762</strain>
    </source>
</reference>
<evidence type="ECO:0000256" key="2">
    <source>
        <dbReference type="ARBA" id="ARBA00022723"/>
    </source>
</evidence>
<proteinExistence type="predicted"/>
<accession>A0A3N4LYH8</accession>
<dbReference type="Proteomes" id="UP000267821">
    <property type="component" value="Unassembled WGS sequence"/>
</dbReference>
<dbReference type="STRING" id="1051890.A0A3N4LYH8"/>
<gene>
    <name evidence="4" type="ORF">L211DRAFT_772066</name>
</gene>
<dbReference type="Pfam" id="PF13359">
    <property type="entry name" value="DDE_Tnp_4"/>
    <property type="match status" value="1"/>
</dbReference>
<dbReference type="InParanoid" id="A0A3N4LYH8"/>
<feature type="non-terminal residue" evidence="4">
    <location>
        <position position="1"/>
    </location>
</feature>
<evidence type="ECO:0000256" key="1">
    <source>
        <dbReference type="ARBA" id="ARBA00001968"/>
    </source>
</evidence>
<name>A0A3N4LYH8_9PEZI</name>
<evidence type="ECO:0000313" key="5">
    <source>
        <dbReference type="Proteomes" id="UP000267821"/>
    </source>
</evidence>
<sequence length="239" mass="27964">KGQLREEGHLNLDELSNEAWRTYFRFTQQEVERLVVVLQIPHPIKGRNRILQDARTGLCMLLARLAYPNRLSDLALKFGWRVERVSEITNTLLDFMVYKWKFLLDFNHHFFTPERLSAYAKAIHDKNQCPLSTCWGFIDGTIRQIARLLHYQRTCYNGWKRKHCLKYHAVVAPDGLIAHLFGPVEGRRNDAHLWQESGIQRYLEQYSHTTNDIPLQIYGDPAYGISRHLLSPYQGASLT</sequence>
<dbReference type="EMBL" id="ML121530">
    <property type="protein sequence ID" value="RPB27956.1"/>
    <property type="molecule type" value="Genomic_DNA"/>
</dbReference>
<feature type="non-terminal residue" evidence="4">
    <location>
        <position position="239"/>
    </location>
</feature>